<feature type="compositionally biased region" description="Polar residues" evidence="1">
    <location>
        <begin position="39"/>
        <end position="55"/>
    </location>
</feature>
<feature type="region of interest" description="Disordered" evidence="1">
    <location>
        <begin position="1"/>
        <end position="63"/>
    </location>
</feature>
<evidence type="ECO:0000313" key="3">
    <source>
        <dbReference type="WBParaSite" id="Pan_g13669.t1"/>
    </source>
</evidence>
<organism evidence="2 3">
    <name type="scientific">Panagrellus redivivus</name>
    <name type="common">Microworm</name>
    <dbReference type="NCBI Taxonomy" id="6233"/>
    <lineage>
        <taxon>Eukaryota</taxon>
        <taxon>Metazoa</taxon>
        <taxon>Ecdysozoa</taxon>
        <taxon>Nematoda</taxon>
        <taxon>Chromadorea</taxon>
        <taxon>Rhabditida</taxon>
        <taxon>Tylenchina</taxon>
        <taxon>Panagrolaimomorpha</taxon>
        <taxon>Panagrolaimoidea</taxon>
        <taxon>Panagrolaimidae</taxon>
        <taxon>Panagrellus</taxon>
    </lineage>
</organism>
<dbReference type="AlphaFoldDB" id="A0A7E4ZRS8"/>
<sequence>MLKGSKARAPFSEQETAASRANKPLPTYLRATGTKELPTATQMFTKANRQPVSSRSQKRRSPIHVCMTRMETATPNLRLCNAHCEAKPCFGLRTASSDSAIIVSNPSSTIAPPTMRGKAV</sequence>
<name>A0A7E4ZRS8_PANRE</name>
<keyword evidence="2" id="KW-1185">Reference proteome</keyword>
<evidence type="ECO:0000313" key="2">
    <source>
        <dbReference type="Proteomes" id="UP000492821"/>
    </source>
</evidence>
<evidence type="ECO:0000256" key="1">
    <source>
        <dbReference type="SAM" id="MobiDB-lite"/>
    </source>
</evidence>
<dbReference type="Proteomes" id="UP000492821">
    <property type="component" value="Unassembled WGS sequence"/>
</dbReference>
<dbReference type="WBParaSite" id="Pan_g13669.t1">
    <property type="protein sequence ID" value="Pan_g13669.t1"/>
    <property type="gene ID" value="Pan_g13669"/>
</dbReference>
<reference evidence="3" key="2">
    <citation type="submission" date="2020-10" db="UniProtKB">
        <authorList>
            <consortium name="WormBaseParasite"/>
        </authorList>
    </citation>
    <scope>IDENTIFICATION</scope>
</reference>
<reference evidence="2" key="1">
    <citation type="journal article" date="2013" name="Genetics">
        <title>The draft genome and transcriptome of Panagrellus redivivus are shaped by the harsh demands of a free-living lifestyle.</title>
        <authorList>
            <person name="Srinivasan J."/>
            <person name="Dillman A.R."/>
            <person name="Macchietto M.G."/>
            <person name="Heikkinen L."/>
            <person name="Lakso M."/>
            <person name="Fracchia K.M."/>
            <person name="Antoshechkin I."/>
            <person name="Mortazavi A."/>
            <person name="Wong G."/>
            <person name="Sternberg P.W."/>
        </authorList>
    </citation>
    <scope>NUCLEOTIDE SEQUENCE [LARGE SCALE GENOMIC DNA]</scope>
    <source>
        <strain evidence="2">MT8872</strain>
    </source>
</reference>
<protein>
    <submittedName>
        <fullName evidence="3">Uncharacterized protein</fullName>
    </submittedName>
</protein>
<accession>A0A7E4ZRS8</accession>
<proteinExistence type="predicted"/>